<dbReference type="InterPro" id="IPR000192">
    <property type="entry name" value="Aminotrans_V_dom"/>
</dbReference>
<sequence>MIYLDYAATTPISREALGVYSQAASDFFGNPSSLHDTGSKASQLLETSREQLAQLIHGDKEGVYFTSGGSESNILALQSLIDAHQDKGNHLITTYCEHSSVYHFFQKMEKQGYEVTYLPVDHYGLVDIHTLESAIRDTTVLVSIQFVNGEVGIMQPIDQIGKLLKQKNILFHCDAVQAFGKIPIHVTQAHIDSLSVSSHKIYGPKGVGAVYINPKKKWKAQIPKTTHEKGFRPGTINVPGIAAFVTAAKSVCDRMEDETERIRSLRKSFLDQIKTLPIKFVVEEHPSQTLPHVLGLRIPGIEGQYTMLECNRYGVAISTGSACQVGNQEPLRTLKEMGRTDIEAKNFIRLSFGKNTEHTDIQQAVQAFQKLTENFFSKQGGTK</sequence>
<dbReference type="OrthoDB" id="9808002at2"/>
<dbReference type="EMBL" id="WJNH01000002">
    <property type="protein sequence ID" value="MRG85759.1"/>
    <property type="molecule type" value="Genomic_DNA"/>
</dbReference>
<dbReference type="RefSeq" id="WP_153727668.1">
    <property type="nucleotide sequence ID" value="NZ_WJNH01000002.1"/>
</dbReference>
<dbReference type="Gene3D" id="1.10.260.50">
    <property type="match status" value="1"/>
</dbReference>
<protein>
    <submittedName>
        <fullName evidence="4">Aminotransferase class V-fold PLP-dependent enzyme</fullName>
    </submittedName>
</protein>
<dbReference type="Proteomes" id="UP000480185">
    <property type="component" value="Unassembled WGS sequence"/>
</dbReference>
<evidence type="ECO:0000313" key="5">
    <source>
        <dbReference type="Proteomes" id="UP000480185"/>
    </source>
</evidence>
<dbReference type="Pfam" id="PF00266">
    <property type="entry name" value="Aminotran_5"/>
    <property type="match status" value="1"/>
</dbReference>
<accession>A0A6G1X4A8</accession>
<keyword evidence="2" id="KW-0663">Pyridoxal phosphate</keyword>
<gene>
    <name evidence="4" type="ORF">GH754_05345</name>
</gene>
<reference evidence="4 5" key="1">
    <citation type="submission" date="2019-11" db="EMBL/GenBank/DDBJ databases">
        <authorList>
            <person name="Li J."/>
        </authorList>
    </citation>
    <scope>NUCLEOTIDE SEQUENCE [LARGE SCALE GENOMIC DNA]</scope>
    <source>
        <strain evidence="4 5">J4</strain>
    </source>
</reference>
<evidence type="ECO:0000256" key="1">
    <source>
        <dbReference type="ARBA" id="ARBA00001933"/>
    </source>
</evidence>
<dbReference type="SUPFAM" id="SSF53383">
    <property type="entry name" value="PLP-dependent transferases"/>
    <property type="match status" value="1"/>
</dbReference>
<dbReference type="Gene3D" id="3.90.1150.10">
    <property type="entry name" value="Aspartate Aminotransferase, domain 1"/>
    <property type="match status" value="1"/>
</dbReference>
<dbReference type="Gene3D" id="3.40.640.10">
    <property type="entry name" value="Type I PLP-dependent aspartate aminotransferase-like (Major domain)"/>
    <property type="match status" value="1"/>
</dbReference>
<dbReference type="InterPro" id="IPR015421">
    <property type="entry name" value="PyrdxlP-dep_Trfase_major"/>
</dbReference>
<evidence type="ECO:0000256" key="2">
    <source>
        <dbReference type="ARBA" id="ARBA00022898"/>
    </source>
</evidence>
<dbReference type="NCBIfam" id="NF002806">
    <property type="entry name" value="PRK02948.1"/>
    <property type="match status" value="1"/>
</dbReference>
<proteinExistence type="predicted"/>
<dbReference type="AlphaFoldDB" id="A0A6G1X4A8"/>
<name>A0A6G1X4A8_9BACI</name>
<organism evidence="4 5">
    <name type="scientific">Salinibacillus xinjiangensis</name>
    <dbReference type="NCBI Taxonomy" id="1229268"/>
    <lineage>
        <taxon>Bacteria</taxon>
        <taxon>Bacillati</taxon>
        <taxon>Bacillota</taxon>
        <taxon>Bacilli</taxon>
        <taxon>Bacillales</taxon>
        <taxon>Bacillaceae</taxon>
        <taxon>Salinibacillus</taxon>
    </lineage>
</organism>
<dbReference type="GO" id="GO:0008483">
    <property type="term" value="F:transaminase activity"/>
    <property type="evidence" value="ECO:0007669"/>
    <property type="project" value="UniProtKB-KW"/>
</dbReference>
<evidence type="ECO:0000259" key="3">
    <source>
        <dbReference type="Pfam" id="PF00266"/>
    </source>
</evidence>
<comment type="cofactor">
    <cofactor evidence="1">
        <name>pyridoxal 5'-phosphate</name>
        <dbReference type="ChEBI" id="CHEBI:597326"/>
    </cofactor>
</comment>
<keyword evidence="4" id="KW-0808">Transferase</keyword>
<dbReference type="InterPro" id="IPR015422">
    <property type="entry name" value="PyrdxlP-dep_Trfase_small"/>
</dbReference>
<evidence type="ECO:0000313" key="4">
    <source>
        <dbReference type="EMBL" id="MRG85759.1"/>
    </source>
</evidence>
<dbReference type="InterPro" id="IPR015424">
    <property type="entry name" value="PyrdxlP-dep_Trfase"/>
</dbReference>
<feature type="domain" description="Aminotransferase class V" evidence="3">
    <location>
        <begin position="2"/>
        <end position="363"/>
    </location>
</feature>
<dbReference type="PANTHER" id="PTHR11601">
    <property type="entry name" value="CYSTEINE DESULFURYLASE FAMILY MEMBER"/>
    <property type="match status" value="1"/>
</dbReference>
<dbReference type="PANTHER" id="PTHR11601:SF36">
    <property type="entry name" value="CYSTEINE DESULFURASE NIFS-RELATED"/>
    <property type="match status" value="1"/>
</dbReference>
<keyword evidence="4" id="KW-0032">Aminotransferase</keyword>
<comment type="caution">
    <text evidence="4">The sequence shown here is derived from an EMBL/GenBank/DDBJ whole genome shotgun (WGS) entry which is preliminary data.</text>
</comment>
<dbReference type="InterPro" id="IPR016454">
    <property type="entry name" value="Cysteine_dSase"/>
</dbReference>
<keyword evidence="5" id="KW-1185">Reference proteome</keyword>
<dbReference type="PIRSF" id="PIRSF005572">
    <property type="entry name" value="NifS"/>
    <property type="match status" value="1"/>
</dbReference>